<proteinExistence type="predicted"/>
<protein>
    <submittedName>
        <fullName evidence="1">Uncharacterized protein</fullName>
    </submittedName>
</protein>
<dbReference type="EMBL" id="BTSX01000004">
    <property type="protein sequence ID" value="GMS96218.1"/>
    <property type="molecule type" value="Genomic_DNA"/>
</dbReference>
<organism evidence="1 2">
    <name type="scientific">Pristionchus entomophagus</name>
    <dbReference type="NCBI Taxonomy" id="358040"/>
    <lineage>
        <taxon>Eukaryota</taxon>
        <taxon>Metazoa</taxon>
        <taxon>Ecdysozoa</taxon>
        <taxon>Nematoda</taxon>
        <taxon>Chromadorea</taxon>
        <taxon>Rhabditida</taxon>
        <taxon>Rhabditina</taxon>
        <taxon>Diplogasteromorpha</taxon>
        <taxon>Diplogasteroidea</taxon>
        <taxon>Neodiplogasteridae</taxon>
        <taxon>Pristionchus</taxon>
    </lineage>
</organism>
<feature type="non-terminal residue" evidence="1">
    <location>
        <position position="172"/>
    </location>
</feature>
<dbReference type="Proteomes" id="UP001432027">
    <property type="component" value="Unassembled WGS sequence"/>
</dbReference>
<evidence type="ECO:0000313" key="1">
    <source>
        <dbReference type="EMBL" id="GMS96218.1"/>
    </source>
</evidence>
<name>A0AAV5TPN4_9BILA</name>
<accession>A0AAV5TPN4</accession>
<sequence>SRFTTMWGLGRRELVALLLFLQRREDHRSPISLLHSRDAFGRLDHVAYSSLAECLLLHNRAIGQTLQVARRLHGRLLQCLDEGGDTGSRGGVGAGGEPGPGSGRTVGRLLCGLAGVLGSARDSIDDFAIDVQSTRLQFFQCNGSQPRVGVRGSALSTVRLVFEKHVVENRTR</sequence>
<keyword evidence="2" id="KW-1185">Reference proteome</keyword>
<comment type="caution">
    <text evidence="1">The sequence shown here is derived from an EMBL/GenBank/DDBJ whole genome shotgun (WGS) entry which is preliminary data.</text>
</comment>
<feature type="non-terminal residue" evidence="1">
    <location>
        <position position="1"/>
    </location>
</feature>
<gene>
    <name evidence="1" type="ORF">PENTCL1PPCAC_18393</name>
</gene>
<evidence type="ECO:0000313" key="2">
    <source>
        <dbReference type="Proteomes" id="UP001432027"/>
    </source>
</evidence>
<dbReference type="AlphaFoldDB" id="A0AAV5TPN4"/>
<reference evidence="1" key="1">
    <citation type="submission" date="2023-10" db="EMBL/GenBank/DDBJ databases">
        <title>Genome assembly of Pristionchus species.</title>
        <authorList>
            <person name="Yoshida K."/>
            <person name="Sommer R.J."/>
        </authorList>
    </citation>
    <scope>NUCLEOTIDE SEQUENCE</scope>
    <source>
        <strain evidence="1">RS0144</strain>
    </source>
</reference>